<protein>
    <submittedName>
        <fullName evidence="2">Uncharacterized membrane protein YsdA, DUF1294 family</fullName>
    </submittedName>
</protein>
<evidence type="ECO:0000313" key="3">
    <source>
        <dbReference type="Proteomes" id="UP000184526"/>
    </source>
</evidence>
<dbReference type="Proteomes" id="UP000184526">
    <property type="component" value="Unassembled WGS sequence"/>
</dbReference>
<keyword evidence="3" id="KW-1185">Reference proteome</keyword>
<reference evidence="2 3" key="1">
    <citation type="submission" date="2016-11" db="EMBL/GenBank/DDBJ databases">
        <authorList>
            <person name="Jaros S."/>
            <person name="Januszkiewicz K."/>
            <person name="Wedrychowicz H."/>
        </authorList>
    </citation>
    <scope>NUCLEOTIDE SEQUENCE [LARGE SCALE GENOMIC DNA]</scope>
    <source>
        <strain evidence="2 3">DSM 3089</strain>
    </source>
</reference>
<organism evidence="2 3">
    <name type="scientific">Clostridium collagenovorans DSM 3089</name>
    <dbReference type="NCBI Taxonomy" id="1121306"/>
    <lineage>
        <taxon>Bacteria</taxon>
        <taxon>Bacillati</taxon>
        <taxon>Bacillota</taxon>
        <taxon>Clostridia</taxon>
        <taxon>Eubacteriales</taxon>
        <taxon>Clostridiaceae</taxon>
        <taxon>Clostridium</taxon>
    </lineage>
</organism>
<evidence type="ECO:0000313" key="2">
    <source>
        <dbReference type="EMBL" id="SHH49243.1"/>
    </source>
</evidence>
<accession>A0A1M5TFV1</accession>
<feature type="transmembrane region" description="Helical" evidence="1">
    <location>
        <begin position="33"/>
        <end position="54"/>
    </location>
</feature>
<dbReference type="AlphaFoldDB" id="A0A1M5TFV1"/>
<name>A0A1M5TFV1_9CLOT</name>
<dbReference type="OrthoDB" id="1698854at2"/>
<sequence length="90" mass="10572">MNNFFIYLVAINLIAFIFMYEDKRRAKRKQWRIPEATLLGISTIGGSLGAYIGMYSFRHKTKHLKFTLGIPIIFIIQLFIIMKYIKTPLL</sequence>
<dbReference type="RefSeq" id="WP_072829804.1">
    <property type="nucleotide sequence ID" value="NZ_FQXP01000003.1"/>
</dbReference>
<dbReference type="Pfam" id="PF06961">
    <property type="entry name" value="DUF1294"/>
    <property type="match status" value="1"/>
</dbReference>
<dbReference type="GO" id="GO:0003676">
    <property type="term" value="F:nucleic acid binding"/>
    <property type="evidence" value="ECO:0007669"/>
    <property type="project" value="InterPro"/>
</dbReference>
<proteinExistence type="predicted"/>
<keyword evidence="1" id="KW-1133">Transmembrane helix</keyword>
<dbReference type="EMBL" id="FQXP01000003">
    <property type="protein sequence ID" value="SHH49243.1"/>
    <property type="molecule type" value="Genomic_DNA"/>
</dbReference>
<keyword evidence="1" id="KW-0472">Membrane</keyword>
<feature type="transmembrane region" description="Helical" evidence="1">
    <location>
        <begin position="66"/>
        <end position="85"/>
    </location>
</feature>
<dbReference type="PIRSF" id="PIRSF002599">
    <property type="entry name" value="Cold_shock_A"/>
    <property type="match status" value="1"/>
</dbReference>
<gene>
    <name evidence="2" type="ORF">SAMN02745196_00551</name>
</gene>
<dbReference type="InterPro" id="IPR010718">
    <property type="entry name" value="DUF1294"/>
</dbReference>
<dbReference type="InterPro" id="IPR012156">
    <property type="entry name" value="Cold_shock_CspA"/>
</dbReference>
<feature type="transmembrane region" description="Helical" evidence="1">
    <location>
        <begin position="6"/>
        <end position="21"/>
    </location>
</feature>
<evidence type="ECO:0000256" key="1">
    <source>
        <dbReference type="SAM" id="Phobius"/>
    </source>
</evidence>
<keyword evidence="1" id="KW-0812">Transmembrane</keyword>